<dbReference type="Proteomes" id="UP001141259">
    <property type="component" value="Unassembled WGS sequence"/>
</dbReference>
<evidence type="ECO:0000313" key="3">
    <source>
        <dbReference type="Proteomes" id="UP001141259"/>
    </source>
</evidence>
<accession>A0A9X2VM38</accession>
<dbReference type="RefSeq" id="WP_259624547.1">
    <property type="nucleotide sequence ID" value="NZ_JANYMP010000008.1"/>
</dbReference>
<feature type="compositionally biased region" description="Basic and acidic residues" evidence="1">
    <location>
        <begin position="27"/>
        <end position="45"/>
    </location>
</feature>
<dbReference type="EMBL" id="JANYMP010000008">
    <property type="protein sequence ID" value="MCS7479060.1"/>
    <property type="molecule type" value="Genomic_DNA"/>
</dbReference>
<proteinExistence type="predicted"/>
<dbReference type="AlphaFoldDB" id="A0A9X2VM38"/>
<evidence type="ECO:0000256" key="1">
    <source>
        <dbReference type="SAM" id="MobiDB-lite"/>
    </source>
</evidence>
<evidence type="ECO:0000313" key="2">
    <source>
        <dbReference type="EMBL" id="MCS7479060.1"/>
    </source>
</evidence>
<keyword evidence="3" id="KW-1185">Reference proteome</keyword>
<sequence>MPAGEDDYEGVVYADLVFGDVDWSQVGDHDPARRSERKDSAKERNVHTEWATEACQDERRWVRSAGSTSGLTVKVTGYSEMAGFVVTVVVAPKHHPPQVEWWGATAWAAKASEIRAYEEGG</sequence>
<reference evidence="2" key="1">
    <citation type="submission" date="2022-08" db="EMBL/GenBank/DDBJ databases">
        <authorList>
            <person name="Tistechok S."/>
            <person name="Samborskyy M."/>
            <person name="Roman I."/>
        </authorList>
    </citation>
    <scope>NUCLEOTIDE SEQUENCE</scope>
    <source>
        <strain evidence="2">DSM 103496</strain>
    </source>
</reference>
<protein>
    <submittedName>
        <fullName evidence="2">Uncharacterized protein</fullName>
    </submittedName>
</protein>
<comment type="caution">
    <text evidence="2">The sequence shown here is derived from an EMBL/GenBank/DDBJ whole genome shotgun (WGS) entry which is preliminary data.</text>
</comment>
<feature type="region of interest" description="Disordered" evidence="1">
    <location>
        <begin position="23"/>
        <end position="45"/>
    </location>
</feature>
<name>A0A9X2VM38_9PSEU</name>
<gene>
    <name evidence="2" type="ORF">NZH93_19540</name>
</gene>
<organism evidence="2 3">
    <name type="scientific">Umezawaea endophytica</name>
    <dbReference type="NCBI Taxonomy" id="1654476"/>
    <lineage>
        <taxon>Bacteria</taxon>
        <taxon>Bacillati</taxon>
        <taxon>Actinomycetota</taxon>
        <taxon>Actinomycetes</taxon>
        <taxon>Pseudonocardiales</taxon>
        <taxon>Pseudonocardiaceae</taxon>
        <taxon>Umezawaea</taxon>
    </lineage>
</organism>